<organism evidence="1 2">
    <name type="scientific">Mycobacterium kansasii</name>
    <dbReference type="NCBI Taxonomy" id="1768"/>
    <lineage>
        <taxon>Bacteria</taxon>
        <taxon>Bacillati</taxon>
        <taxon>Actinomycetota</taxon>
        <taxon>Actinomycetes</taxon>
        <taxon>Mycobacteriales</taxon>
        <taxon>Mycobacteriaceae</taxon>
        <taxon>Mycobacterium</taxon>
    </lineage>
</organism>
<keyword evidence="1" id="KW-0223">Dioxygenase</keyword>
<accession>A0A1V3X320</accession>
<dbReference type="EMBL" id="MVBM01000004">
    <property type="protein sequence ID" value="OOK73482.1"/>
    <property type="molecule type" value="Genomic_DNA"/>
</dbReference>
<name>A0A1V3X320_MYCKA</name>
<proteinExistence type="predicted"/>
<reference evidence="1 2" key="1">
    <citation type="submission" date="2017-02" db="EMBL/GenBank/DDBJ databases">
        <title>Complete genome sequences of Mycobacterium kansasii strains isolated from rhesus macaques.</title>
        <authorList>
            <person name="Panda A."/>
            <person name="Nagaraj S."/>
            <person name="Zhao X."/>
            <person name="Tettelin H."/>
            <person name="Detolla L.J."/>
        </authorList>
    </citation>
    <scope>NUCLEOTIDE SEQUENCE [LARGE SCALE GENOMIC DNA]</scope>
    <source>
        <strain evidence="1 2">11-3813</strain>
    </source>
</reference>
<dbReference type="GO" id="GO:0051213">
    <property type="term" value="F:dioxygenase activity"/>
    <property type="evidence" value="ECO:0007669"/>
    <property type="project" value="UniProtKB-KW"/>
</dbReference>
<comment type="caution">
    <text evidence="1">The sequence shown here is derived from an EMBL/GenBank/DDBJ whole genome shotgun (WGS) entry which is preliminary data.</text>
</comment>
<gene>
    <name evidence="1" type="ORF">BZL30_4825</name>
</gene>
<protein>
    <submittedName>
        <fullName evidence="1">Putative 2-nitropropane dioxygenase domain protein</fullName>
    </submittedName>
</protein>
<dbReference type="AlphaFoldDB" id="A0A1V3X320"/>
<sequence>MTARWHGHEAELSARLPDVRKEFERAAAAEDFDVITVLVGEAVGLVHDVRPPLRSCIAWSATPHES</sequence>
<evidence type="ECO:0000313" key="1">
    <source>
        <dbReference type="EMBL" id="OOK73482.1"/>
    </source>
</evidence>
<dbReference type="Proteomes" id="UP000189229">
    <property type="component" value="Unassembled WGS sequence"/>
</dbReference>
<evidence type="ECO:0000313" key="2">
    <source>
        <dbReference type="Proteomes" id="UP000189229"/>
    </source>
</evidence>
<keyword evidence="1" id="KW-0560">Oxidoreductase</keyword>